<keyword evidence="1" id="KW-0614">Plasmid</keyword>
<reference evidence="1" key="2">
    <citation type="journal article" date="2014" name="PLoS Negl. Trop. Dis.">
        <title>Isolation and Characterization of Two Novel Plasmids from Pathogenic Leptospira interrogans Serogroup Canicola Serovar Canicola Strain Gui44.</title>
        <authorList>
            <person name="Zhu W.N."/>
            <person name="Huang L.L."/>
            <person name="Zeng L.B."/>
            <person name="Zhuang X.R."/>
            <person name="Chen C.Y."/>
            <person name="Wang Y.Z."/>
            <person name="Qin J.H."/>
            <person name="Zhu Y.Z."/>
            <person name="Guo X.K."/>
        </authorList>
    </citation>
    <scope>NUCLEOTIDE SEQUENCE</scope>
    <source>
        <strain evidence="1">Gui44</strain>
        <plasmid evidence="1">pGui1</plasmid>
    </source>
</reference>
<dbReference type="InterPro" id="IPR043733">
    <property type="entry name" value="DUF5677"/>
</dbReference>
<dbReference type="RefSeq" id="WP_000206185.1">
    <property type="nucleotide sequence ID" value="NC_025136.1"/>
</dbReference>
<organism evidence="1">
    <name type="scientific">Leptospira interrogans serovar Canicola</name>
    <dbReference type="NCBI Taxonomy" id="211880"/>
    <lineage>
        <taxon>Bacteria</taxon>
        <taxon>Pseudomonadati</taxon>
        <taxon>Spirochaetota</taxon>
        <taxon>Spirochaetia</taxon>
        <taxon>Leptospirales</taxon>
        <taxon>Leptospiraceae</taxon>
        <taxon>Leptospira</taxon>
    </lineage>
</organism>
<name>A0A067YC03_LEPIR</name>
<accession>A0A067YC03</accession>
<dbReference type="AlphaFoldDB" id="A0A067YC03"/>
<proteinExistence type="predicted"/>
<protein>
    <submittedName>
        <fullName evidence="1">Uncharacterized protein</fullName>
    </submittedName>
</protein>
<sequence>MTTEQRLSLILILKNTLSACETSLKSDAYYDKDDRYQFTVTILLLRIYEQAYAILTLLQAGLDSSIPPIVRIILETSIDLICLGKDPKFLNVLLKEYVKQERKALRICKENPNHLLNQMYTEDVIRFANLDRLSSLIPEDTNLVT</sequence>
<reference evidence="1" key="1">
    <citation type="submission" date="2013-09" db="EMBL/GenBank/DDBJ databases">
        <authorList>
            <person name="Huang L."/>
            <person name="Zeng L."/>
            <person name="Zhu Y."/>
            <person name="Guo X."/>
        </authorList>
    </citation>
    <scope>NUCLEOTIDE SEQUENCE</scope>
    <source>
        <strain evidence="1">Gui44</strain>
        <plasmid evidence="1">pGui1</plasmid>
    </source>
</reference>
<dbReference type="Pfam" id="PF18928">
    <property type="entry name" value="DUF5677"/>
    <property type="match status" value="1"/>
</dbReference>
<geneLocation type="plasmid" evidence="1">
    <name>pGui1</name>
</geneLocation>
<dbReference type="EMBL" id="KF648557">
    <property type="protein sequence ID" value="AGZ84946.1"/>
    <property type="molecule type" value="Genomic_DNA"/>
</dbReference>
<evidence type="ECO:0000313" key="1">
    <source>
        <dbReference type="EMBL" id="AGZ84946.1"/>
    </source>
</evidence>